<feature type="compositionally biased region" description="Polar residues" evidence="1">
    <location>
        <begin position="190"/>
        <end position="200"/>
    </location>
</feature>
<protein>
    <submittedName>
        <fullName evidence="2">Uncharacterized protein</fullName>
    </submittedName>
</protein>
<evidence type="ECO:0000313" key="3">
    <source>
        <dbReference type="Proteomes" id="UP000077266"/>
    </source>
</evidence>
<accession>A0A165C9V3</accession>
<keyword evidence="3" id="KW-1185">Reference proteome</keyword>
<reference evidence="2 3" key="1">
    <citation type="journal article" date="2016" name="Mol. Biol. Evol.">
        <title>Comparative Genomics of Early-Diverging Mushroom-Forming Fungi Provides Insights into the Origins of Lignocellulose Decay Capabilities.</title>
        <authorList>
            <person name="Nagy L.G."/>
            <person name="Riley R."/>
            <person name="Tritt A."/>
            <person name="Adam C."/>
            <person name="Daum C."/>
            <person name="Floudas D."/>
            <person name="Sun H."/>
            <person name="Yadav J.S."/>
            <person name="Pangilinan J."/>
            <person name="Larsson K.H."/>
            <person name="Matsuura K."/>
            <person name="Barry K."/>
            <person name="Labutti K."/>
            <person name="Kuo R."/>
            <person name="Ohm R.A."/>
            <person name="Bhattacharya S.S."/>
            <person name="Shirouzu T."/>
            <person name="Yoshinaga Y."/>
            <person name="Martin F.M."/>
            <person name="Grigoriev I.V."/>
            <person name="Hibbett D.S."/>
        </authorList>
    </citation>
    <scope>NUCLEOTIDE SEQUENCE [LARGE SCALE GENOMIC DNA]</scope>
    <source>
        <strain evidence="2 3">HHB12029</strain>
    </source>
</reference>
<evidence type="ECO:0000256" key="1">
    <source>
        <dbReference type="SAM" id="MobiDB-lite"/>
    </source>
</evidence>
<evidence type="ECO:0000313" key="2">
    <source>
        <dbReference type="EMBL" id="KZV82086.1"/>
    </source>
</evidence>
<dbReference type="AlphaFoldDB" id="A0A165C9V3"/>
<dbReference type="Proteomes" id="UP000077266">
    <property type="component" value="Unassembled WGS sequence"/>
</dbReference>
<dbReference type="EMBL" id="KV426347">
    <property type="protein sequence ID" value="KZV82086.1"/>
    <property type="molecule type" value="Genomic_DNA"/>
</dbReference>
<feature type="compositionally biased region" description="Polar residues" evidence="1">
    <location>
        <begin position="73"/>
        <end position="83"/>
    </location>
</feature>
<feature type="compositionally biased region" description="Polar residues" evidence="1">
    <location>
        <begin position="125"/>
        <end position="135"/>
    </location>
</feature>
<name>A0A165C9V3_EXIGL</name>
<feature type="compositionally biased region" description="Low complexity" evidence="1">
    <location>
        <begin position="153"/>
        <end position="167"/>
    </location>
</feature>
<organism evidence="2 3">
    <name type="scientific">Exidia glandulosa HHB12029</name>
    <dbReference type="NCBI Taxonomy" id="1314781"/>
    <lineage>
        <taxon>Eukaryota</taxon>
        <taxon>Fungi</taxon>
        <taxon>Dikarya</taxon>
        <taxon>Basidiomycota</taxon>
        <taxon>Agaricomycotina</taxon>
        <taxon>Agaricomycetes</taxon>
        <taxon>Auriculariales</taxon>
        <taxon>Exidiaceae</taxon>
        <taxon>Exidia</taxon>
    </lineage>
</organism>
<gene>
    <name evidence="2" type="ORF">EXIGLDRAFT_356199</name>
</gene>
<feature type="region of interest" description="Disordered" evidence="1">
    <location>
        <begin position="1"/>
        <end position="226"/>
    </location>
</feature>
<feature type="compositionally biased region" description="Polar residues" evidence="1">
    <location>
        <begin position="41"/>
        <end position="55"/>
    </location>
</feature>
<proteinExistence type="predicted"/>
<dbReference type="InParanoid" id="A0A165C9V3"/>
<sequence length="226" mass="24293">MPKPLAPTGAVAHLQDQAERYDSNVSVTDSRAPSEGRFPYSNRTPAHSVSSIGRSSTRRKPPPGMPQPMISVQPPTRNNSYQHQPADAPSIIYSPPAQRRTPQPHPVSPIGPPTVSIISPVPQRPRSTSGPSITITAPEMRSAPSPRPLRRQASASSIGSATSSVHSKASKRSAYKRFDKHDYVDPAFMATNNPDQNPFTPGTPAAAMFNDLSRPPSPTGSHAARW</sequence>
<feature type="compositionally biased region" description="Pro residues" evidence="1">
    <location>
        <begin position="103"/>
        <end position="112"/>
    </location>
</feature>